<evidence type="ECO:0000313" key="2">
    <source>
        <dbReference type="Proteomes" id="UP000595437"/>
    </source>
</evidence>
<sequence>MAERLSERTRIFLSFVLSNGRPLTKFRIASILAWNTLLVSSSLRELALWPSHPRYDPPALFDR</sequence>
<dbReference type="Proteomes" id="UP000595437">
    <property type="component" value="Chromosome 7"/>
</dbReference>
<dbReference type="EMBL" id="CP045896">
    <property type="protein sequence ID" value="QQP49889.1"/>
    <property type="molecule type" value="Genomic_DNA"/>
</dbReference>
<accession>A0A7T8HH87</accession>
<proteinExistence type="predicted"/>
<organism evidence="1 2">
    <name type="scientific">Caligus rogercresseyi</name>
    <name type="common">Sea louse</name>
    <dbReference type="NCBI Taxonomy" id="217165"/>
    <lineage>
        <taxon>Eukaryota</taxon>
        <taxon>Metazoa</taxon>
        <taxon>Ecdysozoa</taxon>
        <taxon>Arthropoda</taxon>
        <taxon>Crustacea</taxon>
        <taxon>Multicrustacea</taxon>
        <taxon>Hexanauplia</taxon>
        <taxon>Copepoda</taxon>
        <taxon>Siphonostomatoida</taxon>
        <taxon>Caligidae</taxon>
        <taxon>Caligus</taxon>
    </lineage>
</organism>
<gene>
    <name evidence="1" type="ORF">FKW44_010707</name>
</gene>
<protein>
    <submittedName>
        <fullName evidence="1">Uncharacterized protein</fullName>
    </submittedName>
</protein>
<dbReference type="AlphaFoldDB" id="A0A7T8HH87"/>
<name>A0A7T8HH87_CALRO</name>
<reference evidence="2" key="1">
    <citation type="submission" date="2021-01" db="EMBL/GenBank/DDBJ databases">
        <title>Caligus Genome Assembly.</title>
        <authorList>
            <person name="Gallardo-Escarate C."/>
        </authorList>
    </citation>
    <scope>NUCLEOTIDE SEQUENCE [LARGE SCALE GENOMIC DNA]</scope>
</reference>
<evidence type="ECO:0000313" key="1">
    <source>
        <dbReference type="EMBL" id="QQP49889.1"/>
    </source>
</evidence>
<keyword evidence="2" id="KW-1185">Reference proteome</keyword>